<sequence>MTVVAFTIGSFGDIIAVLQLAWDIRKSLSEASEYSDEINALIGDIDSFTHVLQTTKERLTNATNVPPSLHRGLSHALKNCRVVLERVQNKIRQHRRDNDGKYGARVYKALWAACAWNVLGGKADVEGLKRRLSEQLAVIDTLLSVLNSSALEAIDRRAQADGLVLTRILACVESFPSLIKYDVTDVPFRFFNAEGEALQPFRNLAWPHLQVLVTEMNDHCKIGQLNFEKNKIQSCLMLKSPDCRCEFWFDYYIYEDPRAFGSPCVLVSPLFHGIREQGRISDICFYPNNQRDQVLPDGRSVRHRGHPIHHTIQHTWAMQRAWVWSGAHKPILRNFVLNLRTVDPPDTKRRGLRGNWEGVTWFGC</sequence>
<organism evidence="1 2">
    <name type="scientific">Exidia glandulosa HHB12029</name>
    <dbReference type="NCBI Taxonomy" id="1314781"/>
    <lineage>
        <taxon>Eukaryota</taxon>
        <taxon>Fungi</taxon>
        <taxon>Dikarya</taxon>
        <taxon>Basidiomycota</taxon>
        <taxon>Agaricomycotina</taxon>
        <taxon>Agaricomycetes</taxon>
        <taxon>Auriculariales</taxon>
        <taxon>Exidiaceae</taxon>
        <taxon>Exidia</taxon>
    </lineage>
</organism>
<name>A0A166ADZ0_EXIGL</name>
<dbReference type="PANTHER" id="PTHR38886">
    <property type="entry name" value="SESA DOMAIN-CONTAINING PROTEIN"/>
    <property type="match status" value="1"/>
</dbReference>
<dbReference type="OrthoDB" id="195446at2759"/>
<accession>A0A166ADZ0</accession>
<protein>
    <recommendedName>
        <fullName evidence="3">Fungal N-terminal domain-containing protein</fullName>
    </recommendedName>
</protein>
<evidence type="ECO:0000313" key="1">
    <source>
        <dbReference type="EMBL" id="KZV90979.1"/>
    </source>
</evidence>
<dbReference type="EMBL" id="KV426037">
    <property type="protein sequence ID" value="KZV90979.1"/>
    <property type="molecule type" value="Genomic_DNA"/>
</dbReference>
<dbReference type="InParanoid" id="A0A166ADZ0"/>
<dbReference type="PANTHER" id="PTHR38886:SF1">
    <property type="entry name" value="NACHT-NTPASE AND P-LOOP NTPASES N-TERMINAL DOMAIN-CONTAINING PROTEIN"/>
    <property type="match status" value="1"/>
</dbReference>
<proteinExistence type="predicted"/>
<reference evidence="1 2" key="1">
    <citation type="journal article" date="2016" name="Mol. Biol. Evol.">
        <title>Comparative Genomics of Early-Diverging Mushroom-Forming Fungi Provides Insights into the Origins of Lignocellulose Decay Capabilities.</title>
        <authorList>
            <person name="Nagy L.G."/>
            <person name="Riley R."/>
            <person name="Tritt A."/>
            <person name="Adam C."/>
            <person name="Daum C."/>
            <person name="Floudas D."/>
            <person name="Sun H."/>
            <person name="Yadav J.S."/>
            <person name="Pangilinan J."/>
            <person name="Larsson K.H."/>
            <person name="Matsuura K."/>
            <person name="Barry K."/>
            <person name="Labutti K."/>
            <person name="Kuo R."/>
            <person name="Ohm R.A."/>
            <person name="Bhattacharya S.S."/>
            <person name="Shirouzu T."/>
            <person name="Yoshinaga Y."/>
            <person name="Martin F.M."/>
            <person name="Grigoriev I.V."/>
            <person name="Hibbett D.S."/>
        </authorList>
    </citation>
    <scope>NUCLEOTIDE SEQUENCE [LARGE SCALE GENOMIC DNA]</scope>
    <source>
        <strain evidence="1 2">HHB12029</strain>
    </source>
</reference>
<dbReference type="Proteomes" id="UP000077266">
    <property type="component" value="Unassembled WGS sequence"/>
</dbReference>
<evidence type="ECO:0008006" key="3">
    <source>
        <dbReference type="Google" id="ProtNLM"/>
    </source>
</evidence>
<gene>
    <name evidence="1" type="ORF">EXIGLDRAFT_719809</name>
</gene>
<keyword evidence="2" id="KW-1185">Reference proteome</keyword>
<dbReference type="AlphaFoldDB" id="A0A166ADZ0"/>
<evidence type="ECO:0000313" key="2">
    <source>
        <dbReference type="Proteomes" id="UP000077266"/>
    </source>
</evidence>